<gene>
    <name evidence="8" type="ORF">N495_08020</name>
</gene>
<evidence type="ECO:0000256" key="3">
    <source>
        <dbReference type="ARBA" id="ARBA00022692"/>
    </source>
</evidence>
<reference evidence="8 9" key="1">
    <citation type="submission" date="2014-06" db="EMBL/GenBank/DDBJ databases">
        <title>Genome characterization of distinct group I Clostridium botulinum lineages.</title>
        <authorList>
            <person name="Giordani F."/>
            <person name="Anselmo A."/>
            <person name="Fillo S."/>
            <person name="Palozzi A.M."/>
            <person name="Fortunato A."/>
            <person name="Gentile B."/>
            <person name="Ciammaruconi A."/>
            <person name="Anniballi F."/>
            <person name="De Medici D."/>
            <person name="Lista F."/>
        </authorList>
    </citation>
    <scope>NUCLEOTIDE SEQUENCE [LARGE SCALE GENOMIC DNA]</scope>
    <source>
        <strain evidence="8 9">B2 450</strain>
    </source>
</reference>
<feature type="transmembrane region" description="Helical" evidence="6">
    <location>
        <begin position="664"/>
        <end position="685"/>
    </location>
</feature>
<dbReference type="HOGENOM" id="CLU_394675_0_0_9"/>
<sequence length="698" mass="80270">MTMNNIYSKLRSKNIKNYYMLIFCTILSVMLVTSYAVMFFSPTVQKILPEQGDSRKQAYLIFGIAIIGCALFTTYASSLFFKYKNRETGVLLSLGAKKPQIKKVLFTELSIITLISSFIGLIVSIPVSFGIWKLFQIFIIDTQEMLYQVGWFGLIFGIIFCLFVTLCIFIMGSKFIKRTNIIEILNKHRKCELVKDVKPWYGIAGSILVVLGILLGYGVPQLIINYLNYVMPLIWNITFLISVIGIYMLVTYTVIHSKKGKNQKKYYKNIIPKSMMKFMGKQTVKSMCTISFLIAGALFAAFYTPANLTGLFYSIYNNPIDYSFYYNKTENQIKKDEIYSLAEKYNANITSYNEISSISLIVDGVKSDYMDNGKITHDYIDKIGYDEFFSESDFNKVSGKNVHVNPGEYLTIIGYESAENIYEKFNDVNKITNPVTQICQKIKYAGTITFEPFFKNGTTKHVISDEDYKRHIKSLPIENFEEFVLFNVKNPNKTYVFANKLKNEIIKRSSETAAVTPHYDEYEKKLALEKGKKYYADKHVNLSSDNNQLFLDWKYYPSFDVLNRQDSIKNMAVYLMLFIYITIICLTAVAIISYTRSITIAINNKTLFHDLKNLGANNKYIEKCIKVQLKKIFTIPTIVGSITIYLFYFLILYGNSGSISSSEYIALGINLGIIVIVSFFMYLIYRISLKKIKKIIEI</sequence>
<comment type="caution">
    <text evidence="8">The sequence shown here is derived from an EMBL/GenBank/DDBJ whole genome shotgun (WGS) entry which is preliminary data.</text>
</comment>
<dbReference type="RefSeq" id="WP_043031855.1">
    <property type="nucleotide sequence ID" value="NZ_JXSU01000007.1"/>
</dbReference>
<keyword evidence="2" id="KW-1003">Cell membrane</keyword>
<feature type="transmembrane region" description="Helical" evidence="6">
    <location>
        <begin position="632"/>
        <end position="652"/>
    </location>
</feature>
<feature type="transmembrane region" description="Helical" evidence="6">
    <location>
        <begin position="58"/>
        <end position="83"/>
    </location>
</feature>
<keyword evidence="3 6" id="KW-0812">Transmembrane</keyword>
<evidence type="ECO:0000256" key="5">
    <source>
        <dbReference type="ARBA" id="ARBA00023136"/>
    </source>
</evidence>
<dbReference type="PATRIC" id="fig|1379739.3.peg.1948"/>
<feature type="transmembrane region" description="Helical" evidence="6">
    <location>
        <begin position="233"/>
        <end position="255"/>
    </location>
</feature>
<feature type="transmembrane region" description="Helical" evidence="6">
    <location>
        <begin position="104"/>
        <end position="129"/>
    </location>
</feature>
<keyword evidence="5 6" id="KW-0472">Membrane</keyword>
<accession>A0A0D0ZYE3</accession>
<dbReference type="Pfam" id="PF02687">
    <property type="entry name" value="FtsX"/>
    <property type="match status" value="1"/>
</dbReference>
<dbReference type="AlphaFoldDB" id="A0A0D0ZYE3"/>
<feature type="transmembrane region" description="Helical" evidence="6">
    <location>
        <begin position="200"/>
        <end position="227"/>
    </location>
</feature>
<keyword evidence="4 6" id="KW-1133">Transmembrane helix</keyword>
<evidence type="ECO:0000256" key="6">
    <source>
        <dbReference type="SAM" id="Phobius"/>
    </source>
</evidence>
<organism evidence="8 9">
    <name type="scientific">Clostridium botulinum B2 450</name>
    <dbReference type="NCBI Taxonomy" id="1379739"/>
    <lineage>
        <taxon>Bacteria</taxon>
        <taxon>Bacillati</taxon>
        <taxon>Bacillota</taxon>
        <taxon>Clostridia</taxon>
        <taxon>Eubacteriales</taxon>
        <taxon>Clostridiaceae</taxon>
        <taxon>Clostridium</taxon>
    </lineage>
</organism>
<evidence type="ECO:0000313" key="8">
    <source>
        <dbReference type="EMBL" id="KIS23543.1"/>
    </source>
</evidence>
<evidence type="ECO:0000313" key="9">
    <source>
        <dbReference type="Proteomes" id="UP000032250"/>
    </source>
</evidence>
<evidence type="ECO:0000259" key="7">
    <source>
        <dbReference type="Pfam" id="PF02687"/>
    </source>
</evidence>
<name>A0A0D0ZYE3_CLOBO</name>
<dbReference type="OrthoDB" id="1838031at2"/>
<dbReference type="PANTHER" id="PTHR46795:SF3">
    <property type="entry name" value="ABC TRANSPORTER PERMEASE"/>
    <property type="match status" value="1"/>
</dbReference>
<feature type="domain" description="ABC3 transporter permease C-terminal" evidence="7">
    <location>
        <begin position="60"/>
        <end position="180"/>
    </location>
</feature>
<dbReference type="PANTHER" id="PTHR46795">
    <property type="entry name" value="ABC TRANSPORTER PERMEASE-RELATED-RELATED"/>
    <property type="match status" value="1"/>
</dbReference>
<feature type="transmembrane region" description="Helical" evidence="6">
    <location>
        <begin position="18"/>
        <end position="38"/>
    </location>
</feature>
<dbReference type="InterPro" id="IPR003838">
    <property type="entry name" value="ABC3_permease_C"/>
</dbReference>
<dbReference type="Proteomes" id="UP000032250">
    <property type="component" value="Unassembled WGS sequence"/>
</dbReference>
<feature type="transmembrane region" description="Helical" evidence="6">
    <location>
        <begin position="571"/>
        <end position="595"/>
    </location>
</feature>
<evidence type="ECO:0000256" key="1">
    <source>
        <dbReference type="ARBA" id="ARBA00004651"/>
    </source>
</evidence>
<comment type="subcellular location">
    <subcellularLocation>
        <location evidence="1">Cell membrane</location>
        <topology evidence="1">Multi-pass membrane protein</topology>
    </subcellularLocation>
</comment>
<evidence type="ECO:0000256" key="4">
    <source>
        <dbReference type="ARBA" id="ARBA00022989"/>
    </source>
</evidence>
<proteinExistence type="predicted"/>
<evidence type="ECO:0000256" key="2">
    <source>
        <dbReference type="ARBA" id="ARBA00022475"/>
    </source>
</evidence>
<dbReference type="EMBL" id="JXSU01000007">
    <property type="protein sequence ID" value="KIS23543.1"/>
    <property type="molecule type" value="Genomic_DNA"/>
</dbReference>
<protein>
    <submittedName>
        <fullName evidence="8">ABC transporter permease</fullName>
    </submittedName>
</protein>
<dbReference type="InterPro" id="IPR052536">
    <property type="entry name" value="ABC-4_Integral_Memb_Prot"/>
</dbReference>
<feature type="transmembrane region" description="Helical" evidence="6">
    <location>
        <begin position="149"/>
        <end position="171"/>
    </location>
</feature>
<feature type="transmembrane region" description="Helical" evidence="6">
    <location>
        <begin position="283"/>
        <end position="303"/>
    </location>
</feature>
<dbReference type="GO" id="GO:0005886">
    <property type="term" value="C:plasma membrane"/>
    <property type="evidence" value="ECO:0007669"/>
    <property type="project" value="UniProtKB-SubCell"/>
</dbReference>